<reference evidence="9" key="1">
    <citation type="submission" date="2023-10" db="EMBL/GenBank/DDBJ databases">
        <title>Chromosome-level genome of the transformable northern wattle, Acacia crassicarpa.</title>
        <authorList>
            <person name="Massaro I."/>
            <person name="Sinha N.R."/>
            <person name="Poethig S."/>
            <person name="Leichty A.R."/>
        </authorList>
    </citation>
    <scope>NUCLEOTIDE SEQUENCE</scope>
    <source>
        <strain evidence="9">Acra3RX</strain>
        <tissue evidence="9">Leaf</tissue>
    </source>
</reference>
<sequence>MKLQFLFEFIPQLFLKSFVLLILSHVNLCFSETPLLLLSLKTQVIPSGYLPRAPDKLRFHHNVSLSVSLSVGSPPQNVSMVIDTGSELSWLRCNRTSPAGFDPTRSSSYLPISCSSPTCTTQTRDFPIPASCDSNNLCHATLSYADFSSTEGNLASDTFRFGSSDDPGVVFGCMNSSFDSSNADGESNTTGLLGMNRGSLSFVSQLKFPKFSYCISDSDSSGVLLFGYTNFSWLAPLNYTPLVQMSTPLPYFDRAAYTVRLRGIKVSGKLLQISDSVFIPDHTGAGQTMVDSGTQFTFLLGPAYTALRSEFLNQTNHILRVVNDPNFAFQIAMDLCYRVPMNQTQLPGLPSVSLVFDGAEMTISDEQVLYRIPGQVMGGDSVYCFTFGNSDLLGVEQFIIGHHQQQNLWMEFDLEKSRIGLTHVSCSTVGERLGLGK</sequence>
<evidence type="ECO:0000256" key="5">
    <source>
        <dbReference type="ARBA" id="ARBA00023180"/>
    </source>
</evidence>
<gene>
    <name evidence="9" type="ORF">QN277_025354</name>
</gene>
<dbReference type="InterPro" id="IPR032861">
    <property type="entry name" value="TAXi_N"/>
</dbReference>
<dbReference type="PANTHER" id="PTHR47965">
    <property type="entry name" value="ASPARTYL PROTEASE-RELATED"/>
    <property type="match status" value="1"/>
</dbReference>
<name>A0AAE1JHF6_9FABA</name>
<protein>
    <recommendedName>
        <fullName evidence="8">Peptidase A1 domain-containing protein</fullName>
    </recommendedName>
</protein>
<evidence type="ECO:0000256" key="7">
    <source>
        <dbReference type="RuleBase" id="RU000454"/>
    </source>
</evidence>
<keyword evidence="2 7" id="KW-0645">Protease</keyword>
<organism evidence="9 10">
    <name type="scientific">Acacia crassicarpa</name>
    <name type="common">northern wattle</name>
    <dbReference type="NCBI Taxonomy" id="499986"/>
    <lineage>
        <taxon>Eukaryota</taxon>
        <taxon>Viridiplantae</taxon>
        <taxon>Streptophyta</taxon>
        <taxon>Embryophyta</taxon>
        <taxon>Tracheophyta</taxon>
        <taxon>Spermatophyta</taxon>
        <taxon>Magnoliopsida</taxon>
        <taxon>eudicotyledons</taxon>
        <taxon>Gunneridae</taxon>
        <taxon>Pentapetalae</taxon>
        <taxon>rosids</taxon>
        <taxon>fabids</taxon>
        <taxon>Fabales</taxon>
        <taxon>Fabaceae</taxon>
        <taxon>Caesalpinioideae</taxon>
        <taxon>mimosoid clade</taxon>
        <taxon>Acacieae</taxon>
        <taxon>Acacia</taxon>
    </lineage>
</organism>
<comment type="caution">
    <text evidence="9">The sequence shown here is derived from an EMBL/GenBank/DDBJ whole genome shotgun (WGS) entry which is preliminary data.</text>
</comment>
<dbReference type="Proteomes" id="UP001293593">
    <property type="component" value="Unassembled WGS sequence"/>
</dbReference>
<evidence type="ECO:0000256" key="4">
    <source>
        <dbReference type="ARBA" id="ARBA00022801"/>
    </source>
</evidence>
<dbReference type="InterPro" id="IPR032799">
    <property type="entry name" value="TAXi_C"/>
</dbReference>
<keyword evidence="4 7" id="KW-0378">Hydrolase</keyword>
<dbReference type="InterPro" id="IPR034161">
    <property type="entry name" value="Pepsin-like_plant"/>
</dbReference>
<keyword evidence="10" id="KW-1185">Reference proteome</keyword>
<dbReference type="InterPro" id="IPR001461">
    <property type="entry name" value="Aspartic_peptidase_A1"/>
</dbReference>
<dbReference type="GO" id="GO:0004190">
    <property type="term" value="F:aspartic-type endopeptidase activity"/>
    <property type="evidence" value="ECO:0007669"/>
    <property type="project" value="UniProtKB-KW"/>
</dbReference>
<keyword evidence="3 7" id="KW-0064">Aspartyl protease</keyword>
<dbReference type="Gene3D" id="2.40.70.10">
    <property type="entry name" value="Acid Proteases"/>
    <property type="match status" value="2"/>
</dbReference>
<dbReference type="SUPFAM" id="SSF50630">
    <property type="entry name" value="Acid proteases"/>
    <property type="match status" value="1"/>
</dbReference>
<evidence type="ECO:0000313" key="10">
    <source>
        <dbReference type="Proteomes" id="UP001293593"/>
    </source>
</evidence>
<accession>A0AAE1JHF6</accession>
<feature type="domain" description="Peptidase A1" evidence="8">
    <location>
        <begin position="65"/>
        <end position="422"/>
    </location>
</feature>
<dbReference type="FunFam" id="2.40.70.10:FF:000073">
    <property type="entry name" value="Aspartic proteinase PCS1"/>
    <property type="match status" value="1"/>
</dbReference>
<dbReference type="EMBL" id="JAWXYG010000007">
    <property type="protein sequence ID" value="KAK4268742.1"/>
    <property type="molecule type" value="Genomic_DNA"/>
</dbReference>
<dbReference type="AlphaFoldDB" id="A0AAE1JHF6"/>
<dbReference type="GO" id="GO:0006508">
    <property type="term" value="P:proteolysis"/>
    <property type="evidence" value="ECO:0007669"/>
    <property type="project" value="UniProtKB-KW"/>
</dbReference>
<dbReference type="InterPro" id="IPR021109">
    <property type="entry name" value="Peptidase_aspartic_dom_sf"/>
</dbReference>
<dbReference type="CDD" id="cd05476">
    <property type="entry name" value="pepsin_A_like_plant"/>
    <property type="match status" value="1"/>
</dbReference>
<dbReference type="Pfam" id="PF14541">
    <property type="entry name" value="TAXi_C"/>
    <property type="match status" value="1"/>
</dbReference>
<dbReference type="FunFam" id="2.40.70.10:FF:000046">
    <property type="entry name" value="Aspartic proteinase PCS1"/>
    <property type="match status" value="1"/>
</dbReference>
<evidence type="ECO:0000256" key="2">
    <source>
        <dbReference type="ARBA" id="ARBA00022670"/>
    </source>
</evidence>
<evidence type="ECO:0000256" key="3">
    <source>
        <dbReference type="ARBA" id="ARBA00022750"/>
    </source>
</evidence>
<feature type="active site" evidence="6">
    <location>
        <position position="83"/>
    </location>
</feature>
<comment type="similarity">
    <text evidence="1 7">Belongs to the peptidase A1 family.</text>
</comment>
<proteinExistence type="inferred from homology"/>
<keyword evidence="5" id="KW-0325">Glycoprotein</keyword>
<feature type="active site" evidence="6">
    <location>
        <position position="291"/>
    </location>
</feature>
<evidence type="ECO:0000259" key="8">
    <source>
        <dbReference type="PROSITE" id="PS51767"/>
    </source>
</evidence>
<dbReference type="InterPro" id="IPR033121">
    <property type="entry name" value="PEPTIDASE_A1"/>
</dbReference>
<evidence type="ECO:0000256" key="1">
    <source>
        <dbReference type="ARBA" id="ARBA00007447"/>
    </source>
</evidence>
<dbReference type="PROSITE" id="PS51767">
    <property type="entry name" value="PEPTIDASE_A1"/>
    <property type="match status" value="1"/>
</dbReference>
<dbReference type="PROSITE" id="PS00141">
    <property type="entry name" value="ASP_PROTEASE"/>
    <property type="match status" value="1"/>
</dbReference>
<dbReference type="InterPro" id="IPR001969">
    <property type="entry name" value="Aspartic_peptidase_AS"/>
</dbReference>
<dbReference type="PRINTS" id="PR00792">
    <property type="entry name" value="PEPSIN"/>
</dbReference>
<dbReference type="PANTHER" id="PTHR47965:SF77">
    <property type="entry name" value="ASPARTIC PROTEINASE PCS1"/>
    <property type="match status" value="1"/>
</dbReference>
<evidence type="ECO:0000313" key="9">
    <source>
        <dbReference type="EMBL" id="KAK4268742.1"/>
    </source>
</evidence>
<dbReference type="Pfam" id="PF14543">
    <property type="entry name" value="TAXi_N"/>
    <property type="match status" value="1"/>
</dbReference>
<evidence type="ECO:0000256" key="6">
    <source>
        <dbReference type="PIRSR" id="PIRSR601461-1"/>
    </source>
</evidence>